<accession>A0A133UIG0</accession>
<comment type="caution">
    <text evidence="2">The sequence shown here is derived from an EMBL/GenBank/DDBJ whole genome shotgun (WGS) entry which is preliminary data.</text>
</comment>
<sequence length="69" mass="7669">MDKKTKGSEVFKELVEDLVRGKLSVEQDSFACFTPKQSKDRGQNCDKIVGNPYDGGRHSRLKAPAIKSV</sequence>
<dbReference type="AlphaFoldDB" id="A0A133UIG0"/>
<gene>
    <name evidence="2" type="ORF">AKJ65_05715</name>
</gene>
<feature type="region of interest" description="Disordered" evidence="1">
    <location>
        <begin position="36"/>
        <end position="69"/>
    </location>
</feature>
<evidence type="ECO:0000313" key="3">
    <source>
        <dbReference type="Proteomes" id="UP000070284"/>
    </source>
</evidence>
<dbReference type="EMBL" id="LHXO01000092">
    <property type="protein sequence ID" value="KXA93974.1"/>
    <property type="molecule type" value="Genomic_DNA"/>
</dbReference>
<organism evidence="2 3">
    <name type="scientific">candidate division MSBL1 archaeon SCGC-AAA259E19</name>
    <dbReference type="NCBI Taxonomy" id="1698264"/>
    <lineage>
        <taxon>Archaea</taxon>
        <taxon>Methanobacteriati</taxon>
        <taxon>Methanobacteriota</taxon>
        <taxon>candidate division MSBL1</taxon>
    </lineage>
</organism>
<protein>
    <submittedName>
        <fullName evidence="2">Uncharacterized protein</fullName>
    </submittedName>
</protein>
<name>A0A133UIG0_9EURY</name>
<reference evidence="2 3" key="1">
    <citation type="journal article" date="2016" name="Sci. Rep.">
        <title>Metabolic traits of an uncultured archaeal lineage -MSBL1- from brine pools of the Red Sea.</title>
        <authorList>
            <person name="Mwirichia R."/>
            <person name="Alam I."/>
            <person name="Rashid M."/>
            <person name="Vinu M."/>
            <person name="Ba-Alawi W."/>
            <person name="Anthony Kamau A."/>
            <person name="Kamanda Ngugi D."/>
            <person name="Goker M."/>
            <person name="Klenk H.P."/>
            <person name="Bajic V."/>
            <person name="Stingl U."/>
        </authorList>
    </citation>
    <scope>NUCLEOTIDE SEQUENCE [LARGE SCALE GENOMIC DNA]</scope>
    <source>
        <strain evidence="2">SCGC-AAA259E19</strain>
    </source>
</reference>
<proteinExistence type="predicted"/>
<dbReference type="Proteomes" id="UP000070284">
    <property type="component" value="Unassembled WGS sequence"/>
</dbReference>
<evidence type="ECO:0000256" key="1">
    <source>
        <dbReference type="SAM" id="MobiDB-lite"/>
    </source>
</evidence>
<keyword evidence="3" id="KW-1185">Reference proteome</keyword>
<evidence type="ECO:0000313" key="2">
    <source>
        <dbReference type="EMBL" id="KXA93974.1"/>
    </source>
</evidence>